<evidence type="ECO:0008006" key="9">
    <source>
        <dbReference type="Google" id="ProtNLM"/>
    </source>
</evidence>
<keyword evidence="2" id="KW-0813">Transport</keyword>
<accession>A0A8H7VMX6</accession>
<keyword evidence="4 6" id="KW-1133">Transmembrane helix</keyword>
<feature type="transmembrane region" description="Helical" evidence="6">
    <location>
        <begin position="301"/>
        <end position="320"/>
    </location>
</feature>
<sequence>MYRKIDLRLMPLIAAMQMLSIYQLSVITNAKLGGLEDDLNMTDIEYRWCLSIYYFGFILFEVPSNIILRRWKPSYYLSFLVLTWGIVVMSAAGVTSAAGLLVSRFMLGAMEAGIICTFYIESIRESFCFFILIKNYVGYVPGIAYYISLWYTRQEYAQRSGLPYTLGCIAAATGGLIAFGITFISTDRLNTWQWMFIIEGAPCIALAILCFVFLPDKPETAEFFDEEERKMEIKRLAAGMGENLGAGDDHSWSWDQVISVFTDWKSYMFTLTNITGSVSGVGVTIALPSIIAGLGSWTPQVSLALTVPPYILGCILTLVLCRTSDKYFERGYHIIGGSFLRLIGLLLLMFVPIDQVGVRYFAVCISAAPSYTLLAIRTACSGMTRRAVACGFIQGFGSIGSAIGGQVYFDGPRFFWGHTIAFIFLAVEIILTFIMRLLFQYVNKKRDKMTLDEKQQVIRKYGNKPELLGDRHPDFRYVL</sequence>
<evidence type="ECO:0000256" key="4">
    <source>
        <dbReference type="ARBA" id="ARBA00022989"/>
    </source>
</evidence>
<evidence type="ECO:0000256" key="2">
    <source>
        <dbReference type="ARBA" id="ARBA00022448"/>
    </source>
</evidence>
<dbReference type="GO" id="GO:0016020">
    <property type="term" value="C:membrane"/>
    <property type="evidence" value="ECO:0007669"/>
    <property type="project" value="UniProtKB-SubCell"/>
</dbReference>
<gene>
    <name evidence="7" type="ORF">INT45_005036</name>
</gene>
<feature type="transmembrane region" description="Helical" evidence="6">
    <location>
        <begin position="127"/>
        <end position="152"/>
    </location>
</feature>
<feature type="transmembrane region" description="Helical" evidence="6">
    <location>
        <begin position="50"/>
        <end position="68"/>
    </location>
</feature>
<feature type="transmembrane region" description="Helical" evidence="6">
    <location>
        <begin position="12"/>
        <end position="30"/>
    </location>
</feature>
<proteinExistence type="predicted"/>
<feature type="transmembrane region" description="Helical" evidence="6">
    <location>
        <begin position="164"/>
        <end position="184"/>
    </location>
</feature>
<dbReference type="EMBL" id="JAEPRB010000015">
    <property type="protein sequence ID" value="KAG2226550.1"/>
    <property type="molecule type" value="Genomic_DNA"/>
</dbReference>
<comment type="subcellular location">
    <subcellularLocation>
        <location evidence="1">Membrane</location>
        <topology evidence="1">Multi-pass membrane protein</topology>
    </subcellularLocation>
</comment>
<dbReference type="PANTHER" id="PTHR43791:SF36">
    <property type="entry name" value="TRANSPORTER, PUTATIVE (AFU_ORTHOLOGUE AFUA_6G08340)-RELATED"/>
    <property type="match status" value="1"/>
</dbReference>
<organism evidence="7 8">
    <name type="scientific">Circinella minor</name>
    <dbReference type="NCBI Taxonomy" id="1195481"/>
    <lineage>
        <taxon>Eukaryota</taxon>
        <taxon>Fungi</taxon>
        <taxon>Fungi incertae sedis</taxon>
        <taxon>Mucoromycota</taxon>
        <taxon>Mucoromycotina</taxon>
        <taxon>Mucoromycetes</taxon>
        <taxon>Mucorales</taxon>
        <taxon>Lichtheimiaceae</taxon>
        <taxon>Circinella</taxon>
    </lineage>
</organism>
<dbReference type="InterPro" id="IPR036259">
    <property type="entry name" value="MFS_trans_sf"/>
</dbReference>
<keyword evidence="5 6" id="KW-0472">Membrane</keyword>
<keyword evidence="8" id="KW-1185">Reference proteome</keyword>
<evidence type="ECO:0000313" key="8">
    <source>
        <dbReference type="Proteomes" id="UP000646827"/>
    </source>
</evidence>
<protein>
    <recommendedName>
        <fullName evidence="9">Major facilitator superfamily (MFS) profile domain-containing protein</fullName>
    </recommendedName>
</protein>
<dbReference type="Pfam" id="PF07690">
    <property type="entry name" value="MFS_1"/>
    <property type="match status" value="1"/>
</dbReference>
<evidence type="ECO:0000313" key="7">
    <source>
        <dbReference type="EMBL" id="KAG2226550.1"/>
    </source>
</evidence>
<feature type="transmembrane region" description="Helical" evidence="6">
    <location>
        <begin position="196"/>
        <end position="214"/>
    </location>
</feature>
<dbReference type="Gene3D" id="1.20.1250.20">
    <property type="entry name" value="MFS general substrate transporter like domains"/>
    <property type="match status" value="2"/>
</dbReference>
<comment type="caution">
    <text evidence="7">The sequence shown here is derived from an EMBL/GenBank/DDBJ whole genome shotgun (WGS) entry which is preliminary data.</text>
</comment>
<name>A0A8H7VMX6_9FUNG</name>
<feature type="transmembrane region" description="Helical" evidence="6">
    <location>
        <begin position="75"/>
        <end position="95"/>
    </location>
</feature>
<keyword evidence="3 6" id="KW-0812">Transmembrane</keyword>
<evidence type="ECO:0000256" key="1">
    <source>
        <dbReference type="ARBA" id="ARBA00004141"/>
    </source>
</evidence>
<reference evidence="7 8" key="1">
    <citation type="submission" date="2020-12" db="EMBL/GenBank/DDBJ databases">
        <title>Metabolic potential, ecology and presence of endohyphal bacteria is reflected in genomic diversity of Mucoromycotina.</title>
        <authorList>
            <person name="Muszewska A."/>
            <person name="Okrasinska A."/>
            <person name="Steczkiewicz K."/>
            <person name="Drgas O."/>
            <person name="Orlowska M."/>
            <person name="Perlinska-Lenart U."/>
            <person name="Aleksandrzak-Piekarczyk T."/>
            <person name="Szatraj K."/>
            <person name="Zielenkiewicz U."/>
            <person name="Pilsyk S."/>
            <person name="Malc E."/>
            <person name="Mieczkowski P."/>
            <person name="Kruszewska J.S."/>
            <person name="Biernat P."/>
            <person name="Pawlowska J."/>
        </authorList>
    </citation>
    <scope>NUCLEOTIDE SEQUENCE [LARGE SCALE GENOMIC DNA]</scope>
    <source>
        <strain evidence="7 8">CBS 142.35</strain>
    </source>
</reference>
<feature type="transmembrane region" description="Helical" evidence="6">
    <location>
        <begin position="415"/>
        <end position="439"/>
    </location>
</feature>
<feature type="transmembrane region" description="Helical" evidence="6">
    <location>
        <begin position="388"/>
        <end position="409"/>
    </location>
</feature>
<dbReference type="PANTHER" id="PTHR43791">
    <property type="entry name" value="PERMEASE-RELATED"/>
    <property type="match status" value="1"/>
</dbReference>
<evidence type="ECO:0000256" key="3">
    <source>
        <dbReference type="ARBA" id="ARBA00022692"/>
    </source>
</evidence>
<evidence type="ECO:0000256" key="5">
    <source>
        <dbReference type="ARBA" id="ARBA00023136"/>
    </source>
</evidence>
<dbReference type="SUPFAM" id="SSF103473">
    <property type="entry name" value="MFS general substrate transporter"/>
    <property type="match status" value="2"/>
</dbReference>
<evidence type="ECO:0000256" key="6">
    <source>
        <dbReference type="SAM" id="Phobius"/>
    </source>
</evidence>
<dbReference type="InterPro" id="IPR011701">
    <property type="entry name" value="MFS"/>
</dbReference>
<feature type="transmembrane region" description="Helical" evidence="6">
    <location>
        <begin position="332"/>
        <end position="351"/>
    </location>
</feature>
<dbReference type="OrthoDB" id="2985014at2759"/>
<dbReference type="AlphaFoldDB" id="A0A8H7VMX6"/>
<dbReference type="GO" id="GO:0022857">
    <property type="term" value="F:transmembrane transporter activity"/>
    <property type="evidence" value="ECO:0007669"/>
    <property type="project" value="InterPro"/>
</dbReference>
<dbReference type="Proteomes" id="UP000646827">
    <property type="component" value="Unassembled WGS sequence"/>
</dbReference>
<feature type="transmembrane region" description="Helical" evidence="6">
    <location>
        <begin position="357"/>
        <end position="376"/>
    </location>
</feature>